<comment type="subcellular location">
    <subcellularLocation>
        <location evidence="1">Cell membrane</location>
        <topology evidence="1">Multi-pass membrane protein</topology>
    </subcellularLocation>
</comment>
<keyword evidence="4 6" id="KW-1133">Transmembrane helix</keyword>
<keyword evidence="2" id="KW-1003">Cell membrane</keyword>
<dbReference type="InterPro" id="IPR013604">
    <property type="entry name" value="7TM_chemorcpt"/>
</dbReference>
<gene>
    <name evidence="7" type="ORF">OBRU01_11985</name>
</gene>
<comment type="caution">
    <text evidence="7">The sequence shown here is derived from an EMBL/GenBank/DDBJ whole genome shotgun (WGS) entry which is preliminary data.</text>
</comment>
<organism evidence="7 8">
    <name type="scientific">Operophtera brumata</name>
    <name type="common">Winter moth</name>
    <name type="synonym">Phalaena brumata</name>
    <dbReference type="NCBI Taxonomy" id="104452"/>
    <lineage>
        <taxon>Eukaryota</taxon>
        <taxon>Metazoa</taxon>
        <taxon>Ecdysozoa</taxon>
        <taxon>Arthropoda</taxon>
        <taxon>Hexapoda</taxon>
        <taxon>Insecta</taxon>
        <taxon>Pterygota</taxon>
        <taxon>Neoptera</taxon>
        <taxon>Endopterygota</taxon>
        <taxon>Lepidoptera</taxon>
        <taxon>Glossata</taxon>
        <taxon>Ditrysia</taxon>
        <taxon>Geometroidea</taxon>
        <taxon>Geometridae</taxon>
        <taxon>Larentiinae</taxon>
        <taxon>Operophtera</taxon>
    </lineage>
</organism>
<dbReference type="AlphaFoldDB" id="A0A0L7LBX6"/>
<reference evidence="7 8" key="1">
    <citation type="journal article" date="2015" name="Genome Biol. Evol.">
        <title>The genome of winter moth (Operophtera brumata) provides a genomic perspective on sexual dimorphism and phenology.</title>
        <authorList>
            <person name="Derks M.F."/>
            <person name="Smit S."/>
            <person name="Salis L."/>
            <person name="Schijlen E."/>
            <person name="Bossers A."/>
            <person name="Mateman C."/>
            <person name="Pijl A.S."/>
            <person name="de Ridder D."/>
            <person name="Groenen M.A."/>
            <person name="Visser M.E."/>
            <person name="Megens H.J."/>
        </authorList>
    </citation>
    <scope>NUCLEOTIDE SEQUENCE [LARGE SCALE GENOMIC DNA]</scope>
    <source>
        <strain evidence="7">WM2013NL</strain>
        <tissue evidence="7">Head and thorax</tissue>
    </source>
</reference>
<dbReference type="Pfam" id="PF08395">
    <property type="entry name" value="7tm_7"/>
    <property type="match status" value="1"/>
</dbReference>
<feature type="transmembrane region" description="Helical" evidence="6">
    <location>
        <begin position="18"/>
        <end position="37"/>
    </location>
</feature>
<protein>
    <submittedName>
        <fullName evidence="7">Gustatory receptor 14</fullName>
    </submittedName>
</protein>
<evidence type="ECO:0000256" key="2">
    <source>
        <dbReference type="ARBA" id="ARBA00022475"/>
    </source>
</evidence>
<evidence type="ECO:0000256" key="5">
    <source>
        <dbReference type="ARBA" id="ARBA00023136"/>
    </source>
</evidence>
<proteinExistence type="predicted"/>
<dbReference type="EMBL" id="JTDY01001857">
    <property type="protein sequence ID" value="KOB72706.1"/>
    <property type="molecule type" value="Genomic_DNA"/>
</dbReference>
<keyword evidence="3 6" id="KW-0812">Transmembrane</keyword>
<dbReference type="Proteomes" id="UP000037510">
    <property type="component" value="Unassembled WGS sequence"/>
</dbReference>
<keyword evidence="5 6" id="KW-0472">Membrane</keyword>
<evidence type="ECO:0000313" key="7">
    <source>
        <dbReference type="EMBL" id="KOB72706.1"/>
    </source>
</evidence>
<name>A0A0L7LBX6_OPEBR</name>
<dbReference type="GO" id="GO:0005886">
    <property type="term" value="C:plasma membrane"/>
    <property type="evidence" value="ECO:0007669"/>
    <property type="project" value="UniProtKB-SubCell"/>
</dbReference>
<keyword evidence="7" id="KW-0675">Receptor</keyword>
<dbReference type="GO" id="GO:0050909">
    <property type="term" value="P:sensory perception of taste"/>
    <property type="evidence" value="ECO:0007669"/>
    <property type="project" value="InterPro"/>
</dbReference>
<sequence>MWEQNISVYGFWWSFDKLLSIEALLMTFAPAICAGMLTTQANRIKIILHDKLLQEREPMKIREIERFIRYVEARPCRFRVWKVIPLDADLLGMVLSFCVTYLIVIIQFTHVY</sequence>
<evidence type="ECO:0000256" key="6">
    <source>
        <dbReference type="SAM" id="Phobius"/>
    </source>
</evidence>
<evidence type="ECO:0000256" key="4">
    <source>
        <dbReference type="ARBA" id="ARBA00022989"/>
    </source>
</evidence>
<accession>A0A0L7LBX6</accession>
<evidence type="ECO:0000256" key="3">
    <source>
        <dbReference type="ARBA" id="ARBA00022692"/>
    </source>
</evidence>
<evidence type="ECO:0000256" key="1">
    <source>
        <dbReference type="ARBA" id="ARBA00004651"/>
    </source>
</evidence>
<feature type="transmembrane region" description="Helical" evidence="6">
    <location>
        <begin position="90"/>
        <end position="109"/>
    </location>
</feature>
<evidence type="ECO:0000313" key="8">
    <source>
        <dbReference type="Proteomes" id="UP000037510"/>
    </source>
</evidence>
<keyword evidence="8" id="KW-1185">Reference proteome</keyword>